<dbReference type="Proteomes" id="UP001211907">
    <property type="component" value="Unassembled WGS sequence"/>
</dbReference>
<dbReference type="Pfam" id="PF01613">
    <property type="entry name" value="Flavin_Reduct"/>
    <property type="match status" value="1"/>
</dbReference>
<dbReference type="PANTHER" id="PTHR33798:SF5">
    <property type="entry name" value="FLAVIN REDUCTASE LIKE DOMAIN-CONTAINING PROTEIN"/>
    <property type="match status" value="1"/>
</dbReference>
<comment type="cofactor">
    <cofactor evidence="1">
        <name>FMN</name>
        <dbReference type="ChEBI" id="CHEBI:58210"/>
    </cofactor>
</comment>
<feature type="domain" description="Flavin reductase like" evidence="6">
    <location>
        <begin position="59"/>
        <end position="219"/>
    </location>
</feature>
<reference evidence="7" key="1">
    <citation type="submission" date="2020-05" db="EMBL/GenBank/DDBJ databases">
        <title>Phylogenomic resolution of chytrid fungi.</title>
        <authorList>
            <person name="Stajich J.E."/>
            <person name="Amses K."/>
            <person name="Simmons R."/>
            <person name="Seto K."/>
            <person name="Myers J."/>
            <person name="Bonds A."/>
            <person name="Quandt C.A."/>
            <person name="Barry K."/>
            <person name="Liu P."/>
            <person name="Grigoriev I."/>
            <person name="Longcore J.E."/>
            <person name="James T.Y."/>
        </authorList>
    </citation>
    <scope>NUCLEOTIDE SEQUENCE</scope>
    <source>
        <strain evidence="7">JEL0513</strain>
    </source>
</reference>
<proteinExistence type="inferred from homology"/>
<comment type="similarity">
    <text evidence="4">Belongs to the flavoredoxin family.</text>
</comment>
<sequence>MSELKEFDASATFEVTKPPHPEWAPPQNQPLPAPFSSEREKVLAAKDIAPGDMYKLLTSAVIPRPIAFVSTASLEPNGPANIAPFSYFSVVCHDPPTLMVSISYSKGEPKDTLKNIQETGEFVVNSFNEHFVESANHCSIPVPYAVEEDKLSGLTLVPSHIVKAPRCLESLLSFECKLTHSHTITTAQGVPSSGVVFGEVVGIVAKEEILKETTGGNSGGFVVDTSLFKPVSRLGGWMYARTTAAYEIPRPSAP</sequence>
<feature type="compositionally biased region" description="Pro residues" evidence="5">
    <location>
        <begin position="21"/>
        <end position="33"/>
    </location>
</feature>
<organism evidence="7 8">
    <name type="scientific">Physocladia obscura</name>
    <dbReference type="NCBI Taxonomy" id="109957"/>
    <lineage>
        <taxon>Eukaryota</taxon>
        <taxon>Fungi</taxon>
        <taxon>Fungi incertae sedis</taxon>
        <taxon>Chytridiomycota</taxon>
        <taxon>Chytridiomycota incertae sedis</taxon>
        <taxon>Chytridiomycetes</taxon>
        <taxon>Chytridiales</taxon>
        <taxon>Chytriomycetaceae</taxon>
        <taxon>Physocladia</taxon>
    </lineage>
</organism>
<evidence type="ECO:0000256" key="4">
    <source>
        <dbReference type="ARBA" id="ARBA00038054"/>
    </source>
</evidence>
<name>A0AAD5XJQ7_9FUNG</name>
<dbReference type="Gene3D" id="2.30.110.10">
    <property type="entry name" value="Electron Transport, Fmn-binding Protein, Chain A"/>
    <property type="match status" value="1"/>
</dbReference>
<feature type="region of interest" description="Disordered" evidence="5">
    <location>
        <begin position="1"/>
        <end position="34"/>
    </location>
</feature>
<keyword evidence="2" id="KW-0285">Flavoprotein</keyword>
<dbReference type="GO" id="GO:0010181">
    <property type="term" value="F:FMN binding"/>
    <property type="evidence" value="ECO:0007669"/>
    <property type="project" value="InterPro"/>
</dbReference>
<protein>
    <recommendedName>
        <fullName evidence="6">Flavin reductase like domain-containing protein</fullName>
    </recommendedName>
</protein>
<keyword evidence="3" id="KW-0288">FMN</keyword>
<evidence type="ECO:0000256" key="2">
    <source>
        <dbReference type="ARBA" id="ARBA00022630"/>
    </source>
</evidence>
<accession>A0AAD5XJQ7</accession>
<comment type="caution">
    <text evidence="7">The sequence shown here is derived from an EMBL/GenBank/DDBJ whole genome shotgun (WGS) entry which is preliminary data.</text>
</comment>
<dbReference type="InterPro" id="IPR012349">
    <property type="entry name" value="Split_barrel_FMN-bd"/>
</dbReference>
<dbReference type="SUPFAM" id="SSF50475">
    <property type="entry name" value="FMN-binding split barrel"/>
    <property type="match status" value="1"/>
</dbReference>
<dbReference type="PANTHER" id="PTHR33798">
    <property type="entry name" value="FLAVOPROTEIN OXYGENASE"/>
    <property type="match status" value="1"/>
</dbReference>
<dbReference type="SMART" id="SM00903">
    <property type="entry name" value="Flavin_Reduct"/>
    <property type="match status" value="1"/>
</dbReference>
<dbReference type="EMBL" id="JADGJH010000193">
    <property type="protein sequence ID" value="KAJ3134356.1"/>
    <property type="molecule type" value="Genomic_DNA"/>
</dbReference>
<keyword evidence="8" id="KW-1185">Reference proteome</keyword>
<evidence type="ECO:0000259" key="6">
    <source>
        <dbReference type="SMART" id="SM00903"/>
    </source>
</evidence>
<evidence type="ECO:0000256" key="3">
    <source>
        <dbReference type="ARBA" id="ARBA00022643"/>
    </source>
</evidence>
<evidence type="ECO:0000313" key="7">
    <source>
        <dbReference type="EMBL" id="KAJ3134356.1"/>
    </source>
</evidence>
<dbReference type="AlphaFoldDB" id="A0AAD5XJQ7"/>
<evidence type="ECO:0000256" key="5">
    <source>
        <dbReference type="SAM" id="MobiDB-lite"/>
    </source>
</evidence>
<gene>
    <name evidence="7" type="ORF">HK100_003660</name>
</gene>
<dbReference type="InterPro" id="IPR002563">
    <property type="entry name" value="Flavin_Rdtase-like_dom"/>
</dbReference>
<evidence type="ECO:0000256" key="1">
    <source>
        <dbReference type="ARBA" id="ARBA00001917"/>
    </source>
</evidence>
<evidence type="ECO:0000313" key="8">
    <source>
        <dbReference type="Proteomes" id="UP001211907"/>
    </source>
</evidence>